<name>A4RY60_OSTLU</name>
<protein>
    <recommendedName>
        <fullName evidence="5">HotDog ACOT-type domain-containing protein</fullName>
    </recommendedName>
</protein>
<reference evidence="6 7" key="1">
    <citation type="journal article" date="2007" name="Proc. Natl. Acad. Sci. U.S.A.">
        <title>The tiny eukaryote Ostreococcus provides genomic insights into the paradox of plankton speciation.</title>
        <authorList>
            <person name="Palenik B."/>
            <person name="Grimwood J."/>
            <person name="Aerts A."/>
            <person name="Rouze P."/>
            <person name="Salamov A."/>
            <person name="Putnam N."/>
            <person name="Dupont C."/>
            <person name="Jorgensen R."/>
            <person name="Derelle E."/>
            <person name="Rombauts S."/>
            <person name="Zhou K."/>
            <person name="Otillar R."/>
            <person name="Merchant S.S."/>
            <person name="Podell S."/>
            <person name="Gaasterland T."/>
            <person name="Napoli C."/>
            <person name="Gendler K."/>
            <person name="Manuell A."/>
            <person name="Tai V."/>
            <person name="Vallon O."/>
            <person name="Piganeau G."/>
            <person name="Jancek S."/>
            <person name="Heijde M."/>
            <person name="Jabbari K."/>
            <person name="Bowler C."/>
            <person name="Lohr M."/>
            <person name="Robbens S."/>
            <person name="Werner G."/>
            <person name="Dubchak I."/>
            <person name="Pazour G.J."/>
            <person name="Ren Q."/>
            <person name="Paulsen I."/>
            <person name="Delwiche C."/>
            <person name="Schmutz J."/>
            <person name="Rokhsar D."/>
            <person name="Van de Peer Y."/>
            <person name="Moreau H."/>
            <person name="Grigoriev I.V."/>
        </authorList>
    </citation>
    <scope>NUCLEOTIDE SEQUENCE [LARGE SCALE GENOMIC DNA]</scope>
    <source>
        <strain evidence="6 7">CCE9901</strain>
    </source>
</reference>
<evidence type="ECO:0000313" key="6">
    <source>
        <dbReference type="EMBL" id="ABO96406.1"/>
    </source>
</evidence>
<dbReference type="HOGENOM" id="CLU_032862_4_0_1"/>
<dbReference type="STRING" id="436017.A4RY60"/>
<accession>A4RY60</accession>
<keyword evidence="7" id="KW-1185">Reference proteome</keyword>
<dbReference type="InterPro" id="IPR029069">
    <property type="entry name" value="HotDog_dom_sf"/>
</dbReference>
<dbReference type="KEGG" id="olu:OSTLU_38503"/>
<keyword evidence="2" id="KW-0677">Repeat</keyword>
<dbReference type="GO" id="GO:0047617">
    <property type="term" value="F:fatty acyl-CoA hydrolase activity"/>
    <property type="evidence" value="ECO:0007669"/>
    <property type="project" value="TreeGrafter"/>
</dbReference>
<dbReference type="InterPro" id="IPR033120">
    <property type="entry name" value="HOTDOG_ACOT"/>
</dbReference>
<evidence type="ECO:0000256" key="4">
    <source>
        <dbReference type="ARBA" id="ARBA00022946"/>
    </source>
</evidence>
<evidence type="ECO:0000256" key="1">
    <source>
        <dbReference type="ARBA" id="ARBA00010458"/>
    </source>
</evidence>
<dbReference type="OMA" id="ETWERTY"/>
<feature type="domain" description="HotDog ACOT-type" evidence="5">
    <location>
        <begin position="1"/>
        <end position="115"/>
    </location>
</feature>
<dbReference type="OrthoDB" id="331699at2759"/>
<dbReference type="CDD" id="cd03442">
    <property type="entry name" value="BFIT_BACH"/>
    <property type="match status" value="2"/>
</dbReference>
<evidence type="ECO:0000259" key="5">
    <source>
        <dbReference type="PROSITE" id="PS51770"/>
    </source>
</evidence>
<keyword evidence="3" id="KW-0378">Hydrolase</keyword>
<evidence type="ECO:0000313" key="7">
    <source>
        <dbReference type="Proteomes" id="UP000001568"/>
    </source>
</evidence>
<dbReference type="PROSITE" id="PS51770">
    <property type="entry name" value="HOTDOG_ACOT"/>
    <property type="match status" value="2"/>
</dbReference>
<comment type="similarity">
    <text evidence="1">Belongs to the acyl coenzyme A hydrolase family.</text>
</comment>
<keyword evidence="4" id="KW-0809">Transit peptide</keyword>
<dbReference type="PANTHER" id="PTHR12655">
    <property type="entry name" value="ACYL-COA THIOESTERASE"/>
    <property type="match status" value="1"/>
</dbReference>
<dbReference type="AlphaFoldDB" id="A4RY60"/>
<dbReference type="EMBL" id="CP000585">
    <property type="protein sequence ID" value="ABO96406.1"/>
    <property type="molecule type" value="Genomic_DNA"/>
</dbReference>
<dbReference type="RefSeq" id="XP_001418113.1">
    <property type="nucleotide sequence ID" value="XM_001418076.1"/>
</dbReference>
<feature type="domain" description="HotDog ACOT-type" evidence="5">
    <location>
        <begin position="195"/>
        <end position="315"/>
    </location>
</feature>
<evidence type="ECO:0000256" key="2">
    <source>
        <dbReference type="ARBA" id="ARBA00022737"/>
    </source>
</evidence>
<sequence>MYKSHGSGAVRMGRILEDLDSLAGNIAFFHADDDDDTTKTPQLVTASVDRVRLNRPLSLDKDVVLRGEVAFVGTSSMVIRMEADDDGAVEDATVDDDRTEPALAADFTFVARDPETNKSWPVNPLVCVSRRHKERAQEIQASILRKRLRSKKGDAVLNETLIKHRTEWVRSIRERACLNQEMPALTAGYNEVMTTQTMAENMFVAQPQQRNLSGRVFGGFLLRRAYELAFANCQLFSGGHPMFVEMSDIDFTLPVNIGDLVRFKCKVLHTVNAEEARCGKPSVYLEVRAIVTNPHKVTSAVANKFFFKFNVAEFAEADGTTTGEPVRLRRVLPESNDEALLIWDKCIRRTLCDDNDFDVRNNLSMMTT</sequence>
<dbReference type="Gene3D" id="3.10.129.10">
    <property type="entry name" value="Hotdog Thioesterase"/>
    <property type="match status" value="2"/>
</dbReference>
<dbReference type="Proteomes" id="UP000001568">
    <property type="component" value="Chromosome 5"/>
</dbReference>
<evidence type="ECO:0000256" key="3">
    <source>
        <dbReference type="ARBA" id="ARBA00022801"/>
    </source>
</evidence>
<dbReference type="GO" id="GO:0006637">
    <property type="term" value="P:acyl-CoA metabolic process"/>
    <property type="evidence" value="ECO:0007669"/>
    <property type="project" value="TreeGrafter"/>
</dbReference>
<dbReference type="SUPFAM" id="SSF54637">
    <property type="entry name" value="Thioesterase/thiol ester dehydrase-isomerase"/>
    <property type="match status" value="2"/>
</dbReference>
<organism evidence="6 7">
    <name type="scientific">Ostreococcus lucimarinus (strain CCE9901)</name>
    <dbReference type="NCBI Taxonomy" id="436017"/>
    <lineage>
        <taxon>Eukaryota</taxon>
        <taxon>Viridiplantae</taxon>
        <taxon>Chlorophyta</taxon>
        <taxon>Mamiellophyceae</taxon>
        <taxon>Mamiellales</taxon>
        <taxon>Bathycoccaceae</taxon>
        <taxon>Ostreococcus</taxon>
    </lineage>
</organism>
<dbReference type="GeneID" id="5001886"/>
<dbReference type="PANTHER" id="PTHR12655:SF0">
    <property type="entry name" value="ACYL-COENZYME A THIOESTERASE 9, MITOCHONDRIAL"/>
    <property type="match status" value="1"/>
</dbReference>
<gene>
    <name evidence="6" type="ORF">OSTLU_38503</name>
</gene>
<dbReference type="InterPro" id="IPR006683">
    <property type="entry name" value="Thioestr_dom"/>
</dbReference>
<dbReference type="eggNOG" id="KOG2763">
    <property type="taxonomic scope" value="Eukaryota"/>
</dbReference>
<proteinExistence type="inferred from homology"/>
<dbReference type="Pfam" id="PF03061">
    <property type="entry name" value="4HBT"/>
    <property type="match status" value="1"/>
</dbReference>
<dbReference type="Gramene" id="ABO96406">
    <property type="protein sequence ID" value="ABO96406"/>
    <property type="gene ID" value="OSTLU_38503"/>
</dbReference>